<proteinExistence type="predicted"/>
<dbReference type="Gene3D" id="3.40.1090.10">
    <property type="entry name" value="Cytosolic phospholipase A2 catalytic domain"/>
    <property type="match status" value="1"/>
</dbReference>
<keyword evidence="2" id="KW-0443">Lipid metabolism</keyword>
<dbReference type="GO" id="GO:0019369">
    <property type="term" value="P:arachidonate metabolic process"/>
    <property type="evidence" value="ECO:0007669"/>
    <property type="project" value="TreeGrafter"/>
</dbReference>
<reference evidence="3" key="2">
    <citation type="submission" date="2023-06" db="EMBL/GenBank/DDBJ databases">
        <authorList>
            <consortium name="Lawrence Berkeley National Laboratory"/>
            <person name="Haridas S."/>
            <person name="Hensen N."/>
            <person name="Bonometti L."/>
            <person name="Westerberg I."/>
            <person name="Brannstrom I.O."/>
            <person name="Guillou S."/>
            <person name="Cros-Aarteil S."/>
            <person name="Calhoun S."/>
            <person name="Kuo A."/>
            <person name="Mondo S."/>
            <person name="Pangilinan J."/>
            <person name="Riley R."/>
            <person name="Labutti K."/>
            <person name="Andreopoulos B."/>
            <person name="Lipzen A."/>
            <person name="Chen C."/>
            <person name="Yanf M."/>
            <person name="Daum C."/>
            <person name="Ng V."/>
            <person name="Clum A."/>
            <person name="Steindorff A."/>
            <person name="Ohm R."/>
            <person name="Martin F."/>
            <person name="Silar P."/>
            <person name="Natvig D."/>
            <person name="Lalanne C."/>
            <person name="Gautier V."/>
            <person name="Ament-Velasquez S.L."/>
            <person name="Kruys A."/>
            <person name="Hutchinson M.I."/>
            <person name="Powell A.J."/>
            <person name="Barry K."/>
            <person name="Miller A.N."/>
            <person name="Grigoriev I.V."/>
            <person name="Debuchy R."/>
            <person name="Gladieux P."/>
            <person name="Thoren M.H."/>
            <person name="Johannesson H."/>
        </authorList>
    </citation>
    <scope>NUCLEOTIDE SEQUENCE</scope>
    <source>
        <strain evidence="3">CBS 118394</strain>
    </source>
</reference>
<comment type="caution">
    <text evidence="3">The sequence shown here is derived from an EMBL/GenBank/DDBJ whole genome shotgun (WGS) entry which is preliminary data.</text>
</comment>
<dbReference type="AlphaFoldDB" id="A0AAE0M2F9"/>
<evidence type="ECO:0000256" key="1">
    <source>
        <dbReference type="ARBA" id="ARBA00022801"/>
    </source>
</evidence>
<dbReference type="GO" id="GO:0016042">
    <property type="term" value="P:lipid catabolic process"/>
    <property type="evidence" value="ECO:0007669"/>
    <property type="project" value="UniProtKB-KW"/>
</dbReference>
<sequence>MADNPLLADFFDLISGTSTGGLIALLLGRVGLSIPEAQKEYVRIAKEIFSVKTYLKDNNRSLNAALGTARKECLIIQNPPAKRIGRLTKSPIRSFICVVPQQDVRARNEACCTISAAPTYFDLIDIGDEGDSRRLEEVRLGFPRRRIACVVSIGTGLARVKFPSSSKTSPLKLVEALKKMATESDTIAEKVQKRFRNIKDMYLLFSVDCGLDNIELEEWENLGEVRTYTTGYLEQDTVSSCIDTVVMATTQLPRKCRQQNTFCKVRVTAPTLHG</sequence>
<keyword evidence="4" id="KW-1185">Reference proteome</keyword>
<keyword evidence="1" id="KW-0378">Hydrolase</keyword>
<name>A0AAE0M2F9_9PEZI</name>
<organism evidence="3 4">
    <name type="scientific">Apodospora peruviana</name>
    <dbReference type="NCBI Taxonomy" id="516989"/>
    <lineage>
        <taxon>Eukaryota</taxon>
        <taxon>Fungi</taxon>
        <taxon>Dikarya</taxon>
        <taxon>Ascomycota</taxon>
        <taxon>Pezizomycotina</taxon>
        <taxon>Sordariomycetes</taxon>
        <taxon>Sordariomycetidae</taxon>
        <taxon>Sordariales</taxon>
        <taxon>Lasiosphaeriaceae</taxon>
        <taxon>Apodospora</taxon>
    </lineage>
</organism>
<dbReference type="SUPFAM" id="SSF52151">
    <property type="entry name" value="FabD/lysophospholipase-like"/>
    <property type="match status" value="1"/>
</dbReference>
<dbReference type="PANTHER" id="PTHR24185:SF1">
    <property type="entry name" value="CALCIUM-INDEPENDENT PHOSPHOLIPASE A2-GAMMA"/>
    <property type="match status" value="1"/>
</dbReference>
<evidence type="ECO:0000256" key="2">
    <source>
        <dbReference type="ARBA" id="ARBA00022963"/>
    </source>
</evidence>
<dbReference type="InterPro" id="IPR016035">
    <property type="entry name" value="Acyl_Trfase/lysoPLipase"/>
</dbReference>
<dbReference type="Proteomes" id="UP001283341">
    <property type="component" value="Unassembled WGS sequence"/>
</dbReference>
<evidence type="ECO:0000313" key="3">
    <source>
        <dbReference type="EMBL" id="KAK3316580.1"/>
    </source>
</evidence>
<keyword evidence="2" id="KW-0442">Lipid degradation</keyword>
<protein>
    <recommendedName>
        <fullName evidence="5">PNPLA domain-containing protein</fullName>
    </recommendedName>
</protein>
<evidence type="ECO:0000313" key="4">
    <source>
        <dbReference type="Proteomes" id="UP001283341"/>
    </source>
</evidence>
<reference evidence="3" key="1">
    <citation type="journal article" date="2023" name="Mol. Phylogenet. Evol.">
        <title>Genome-scale phylogeny and comparative genomics of the fungal order Sordariales.</title>
        <authorList>
            <person name="Hensen N."/>
            <person name="Bonometti L."/>
            <person name="Westerberg I."/>
            <person name="Brannstrom I.O."/>
            <person name="Guillou S."/>
            <person name="Cros-Aarteil S."/>
            <person name="Calhoun S."/>
            <person name="Haridas S."/>
            <person name="Kuo A."/>
            <person name="Mondo S."/>
            <person name="Pangilinan J."/>
            <person name="Riley R."/>
            <person name="LaButti K."/>
            <person name="Andreopoulos B."/>
            <person name="Lipzen A."/>
            <person name="Chen C."/>
            <person name="Yan M."/>
            <person name="Daum C."/>
            <person name="Ng V."/>
            <person name="Clum A."/>
            <person name="Steindorff A."/>
            <person name="Ohm R.A."/>
            <person name="Martin F."/>
            <person name="Silar P."/>
            <person name="Natvig D.O."/>
            <person name="Lalanne C."/>
            <person name="Gautier V."/>
            <person name="Ament-Velasquez S.L."/>
            <person name="Kruys A."/>
            <person name="Hutchinson M.I."/>
            <person name="Powell A.J."/>
            <person name="Barry K."/>
            <person name="Miller A.N."/>
            <person name="Grigoriev I.V."/>
            <person name="Debuchy R."/>
            <person name="Gladieux P."/>
            <person name="Hiltunen Thoren M."/>
            <person name="Johannesson H."/>
        </authorList>
    </citation>
    <scope>NUCLEOTIDE SEQUENCE</scope>
    <source>
        <strain evidence="3">CBS 118394</strain>
    </source>
</reference>
<accession>A0AAE0M2F9</accession>
<dbReference type="GO" id="GO:0047499">
    <property type="term" value="F:calcium-independent phospholipase A2 activity"/>
    <property type="evidence" value="ECO:0007669"/>
    <property type="project" value="TreeGrafter"/>
</dbReference>
<evidence type="ECO:0008006" key="5">
    <source>
        <dbReference type="Google" id="ProtNLM"/>
    </source>
</evidence>
<dbReference type="PANTHER" id="PTHR24185">
    <property type="entry name" value="CALCIUM-INDEPENDENT PHOSPHOLIPASE A2-GAMMA"/>
    <property type="match status" value="1"/>
</dbReference>
<gene>
    <name evidence="3" type="ORF">B0H66DRAFT_561664</name>
</gene>
<dbReference type="GO" id="GO:0016020">
    <property type="term" value="C:membrane"/>
    <property type="evidence" value="ECO:0007669"/>
    <property type="project" value="TreeGrafter"/>
</dbReference>
<dbReference type="EMBL" id="JAUEDM010000005">
    <property type="protein sequence ID" value="KAK3316580.1"/>
    <property type="molecule type" value="Genomic_DNA"/>
</dbReference>